<organism evidence="2 3">
    <name type="scientific">Microbispora bryophytorum</name>
    <dbReference type="NCBI Taxonomy" id="1460882"/>
    <lineage>
        <taxon>Bacteria</taxon>
        <taxon>Bacillati</taxon>
        <taxon>Actinomycetota</taxon>
        <taxon>Actinomycetes</taxon>
        <taxon>Streptosporangiales</taxon>
        <taxon>Streptosporangiaceae</taxon>
        <taxon>Microbispora</taxon>
    </lineage>
</organism>
<dbReference type="PROSITE" id="PS50943">
    <property type="entry name" value="HTH_CROC1"/>
    <property type="match status" value="1"/>
</dbReference>
<evidence type="ECO:0000313" key="3">
    <source>
        <dbReference type="Proteomes" id="UP000653480"/>
    </source>
</evidence>
<sequence length="498" mass="53029">MENASFGVALRNLRRERGLSLASLSALTHYSKGYLSRIETGERPPTPLVARRCDEVLRAEGALAGLVPARHRHHGRFLRPAQLPAAPRAFAGRSAALAEIEDAQLGHQVVIVSGPAGVGKTATALHWSHRAARRFPDGCLFVDLRGFDPTGTPAEPADVLARFLHDLGCSPASIPAGLEPRSVLLRTLLDGRRTLIVVDNAATSGQVRPLIPGSAGCRLVVTSRSRLSGLVARDGAARVVLAPLPEHEALDQLGRAIGGRRVVEEPKAAAEIARRCGYLPLALRIAAERAQARPSLRLTTLAAELAATRGMLDLLATTEDEATTLRSVFSWSYRTLDPDTARMFRLLGLHRGGELGVPAAAALAGIGHRHARRLLDALAAVHLLEETGGARYRFHDLVRLYAADCAEADESPEDRSAAVRRLVTWYLHAAAGGRPAASAGCDDAPGWSDAECGRPAAAHDDLDDLDQALGCCEQALAILRRVGDRAAECACPNHPDGN</sequence>
<dbReference type="GO" id="GO:0043531">
    <property type="term" value="F:ADP binding"/>
    <property type="evidence" value="ECO:0007669"/>
    <property type="project" value="InterPro"/>
</dbReference>
<dbReference type="PRINTS" id="PR00364">
    <property type="entry name" value="DISEASERSIST"/>
</dbReference>
<feature type="domain" description="HTH cro/C1-type" evidence="1">
    <location>
        <begin position="10"/>
        <end position="63"/>
    </location>
</feature>
<dbReference type="Gene3D" id="3.40.50.300">
    <property type="entry name" value="P-loop containing nucleotide triphosphate hydrolases"/>
    <property type="match status" value="1"/>
</dbReference>
<dbReference type="Gene3D" id="1.10.260.40">
    <property type="entry name" value="lambda repressor-like DNA-binding domains"/>
    <property type="match status" value="1"/>
</dbReference>
<dbReference type="SUPFAM" id="SSF52540">
    <property type="entry name" value="P-loop containing nucleoside triphosphate hydrolases"/>
    <property type="match status" value="1"/>
</dbReference>
<dbReference type="InterPro" id="IPR003593">
    <property type="entry name" value="AAA+_ATPase"/>
</dbReference>
<dbReference type="CDD" id="cd00093">
    <property type="entry name" value="HTH_XRE"/>
    <property type="match status" value="1"/>
</dbReference>
<protein>
    <recommendedName>
        <fullName evidence="1">HTH cro/C1-type domain-containing protein</fullName>
    </recommendedName>
</protein>
<reference evidence="2" key="2">
    <citation type="submission" date="2020-09" db="EMBL/GenBank/DDBJ databases">
        <authorList>
            <person name="Sun Q."/>
            <person name="Zhou Y."/>
        </authorList>
    </citation>
    <scope>NUCLEOTIDE SEQUENCE</scope>
    <source>
        <strain evidence="2">CGMCC 4.7138</strain>
    </source>
</reference>
<evidence type="ECO:0000313" key="2">
    <source>
        <dbReference type="EMBL" id="GGO15776.1"/>
    </source>
</evidence>
<keyword evidence="3" id="KW-1185">Reference proteome</keyword>
<evidence type="ECO:0000259" key="1">
    <source>
        <dbReference type="PROSITE" id="PS50943"/>
    </source>
</evidence>
<dbReference type="RefSeq" id="WP_142573779.1">
    <property type="nucleotide sequence ID" value="NZ_BMMN01000006.1"/>
</dbReference>
<dbReference type="Pfam" id="PF13560">
    <property type="entry name" value="HTH_31"/>
    <property type="match status" value="1"/>
</dbReference>
<dbReference type="InterPro" id="IPR010982">
    <property type="entry name" value="Lambda_DNA-bd_dom_sf"/>
</dbReference>
<proteinExistence type="predicted"/>
<dbReference type="InterPro" id="IPR027417">
    <property type="entry name" value="P-loop_NTPase"/>
</dbReference>
<dbReference type="OrthoDB" id="5521887at2"/>
<dbReference type="EMBL" id="BMMN01000006">
    <property type="protein sequence ID" value="GGO15776.1"/>
    <property type="molecule type" value="Genomic_DNA"/>
</dbReference>
<reference evidence="2" key="1">
    <citation type="journal article" date="2014" name="Int. J. Syst. Evol. Microbiol.">
        <title>Complete genome sequence of Corynebacterium casei LMG S-19264T (=DSM 44701T), isolated from a smear-ripened cheese.</title>
        <authorList>
            <consortium name="US DOE Joint Genome Institute (JGI-PGF)"/>
            <person name="Walter F."/>
            <person name="Albersmeier A."/>
            <person name="Kalinowski J."/>
            <person name="Ruckert C."/>
        </authorList>
    </citation>
    <scope>NUCLEOTIDE SEQUENCE</scope>
    <source>
        <strain evidence="2">CGMCC 4.7138</strain>
    </source>
</reference>
<comment type="caution">
    <text evidence="2">The sequence shown here is derived from an EMBL/GenBank/DDBJ whole genome shotgun (WGS) entry which is preliminary data.</text>
</comment>
<name>A0A8H9H3S2_9ACTN</name>
<dbReference type="AlphaFoldDB" id="A0A8H9H3S2"/>
<dbReference type="SUPFAM" id="SSF47413">
    <property type="entry name" value="lambda repressor-like DNA-binding domains"/>
    <property type="match status" value="1"/>
</dbReference>
<dbReference type="GO" id="GO:0003677">
    <property type="term" value="F:DNA binding"/>
    <property type="evidence" value="ECO:0007669"/>
    <property type="project" value="InterPro"/>
</dbReference>
<gene>
    <name evidence="2" type="ORF">GCM10011574_37580</name>
</gene>
<dbReference type="Proteomes" id="UP000653480">
    <property type="component" value="Unassembled WGS sequence"/>
</dbReference>
<accession>A0A8H9H3S2</accession>
<dbReference type="SMART" id="SM00382">
    <property type="entry name" value="AAA"/>
    <property type="match status" value="1"/>
</dbReference>
<dbReference type="SMART" id="SM00530">
    <property type="entry name" value="HTH_XRE"/>
    <property type="match status" value="1"/>
</dbReference>
<dbReference type="InterPro" id="IPR001387">
    <property type="entry name" value="Cro/C1-type_HTH"/>
</dbReference>
<dbReference type="PANTHER" id="PTHR47691:SF3">
    <property type="entry name" value="HTH-TYPE TRANSCRIPTIONAL REGULATOR RV0890C-RELATED"/>
    <property type="match status" value="1"/>
</dbReference>
<dbReference type="PANTHER" id="PTHR47691">
    <property type="entry name" value="REGULATOR-RELATED"/>
    <property type="match status" value="1"/>
</dbReference>